<evidence type="ECO:0000256" key="5">
    <source>
        <dbReference type="SAM" id="Phobius"/>
    </source>
</evidence>
<organism evidence="6 7">
    <name type="scientific">Flavobacterium fontis</name>
    <dbReference type="NCBI Taxonomy" id="1124188"/>
    <lineage>
        <taxon>Bacteria</taxon>
        <taxon>Pseudomonadati</taxon>
        <taxon>Bacteroidota</taxon>
        <taxon>Flavobacteriia</taxon>
        <taxon>Flavobacteriales</taxon>
        <taxon>Flavobacteriaceae</taxon>
        <taxon>Flavobacterium</taxon>
    </lineage>
</organism>
<dbReference type="EMBL" id="FQVQ01000005">
    <property type="protein sequence ID" value="SHF25521.1"/>
    <property type="molecule type" value="Genomic_DNA"/>
</dbReference>
<feature type="transmembrane region" description="Helical" evidence="5">
    <location>
        <begin position="108"/>
        <end position="128"/>
    </location>
</feature>
<protein>
    <recommendedName>
        <fullName evidence="8">DUF4870 domain-containing protein</fullName>
    </recommendedName>
</protein>
<dbReference type="InterPro" id="IPR019109">
    <property type="entry name" value="MamF_MmsF"/>
</dbReference>
<dbReference type="AlphaFoldDB" id="A0A1M5A5H1"/>
<sequence>MEFQSSKSKVMTANERNIGTILHLSALGQYLFPFGNFILPAFIWSAKKETSPMLEAQGRSVLNFQLSVFVYTIVLVGLGLLLTLSAFTKGMIAFQWDDQSFAIRNLENISFSTGLVVGITAFVLFALLKITEFVLIVYGALEATRGKVYHYPLSIPFLRKRVNNNNAQTMDSTSEPKVFTSE</sequence>
<gene>
    <name evidence="6" type="ORF">SAMN05444377_105159</name>
</gene>
<feature type="transmembrane region" description="Helical" evidence="5">
    <location>
        <begin position="64"/>
        <end position="87"/>
    </location>
</feature>
<keyword evidence="7" id="KW-1185">Reference proteome</keyword>
<evidence type="ECO:0000256" key="2">
    <source>
        <dbReference type="ARBA" id="ARBA00022692"/>
    </source>
</evidence>
<evidence type="ECO:0000256" key="1">
    <source>
        <dbReference type="ARBA" id="ARBA00004141"/>
    </source>
</evidence>
<name>A0A1M5A5H1_9FLAO</name>
<dbReference type="Proteomes" id="UP000184147">
    <property type="component" value="Unassembled WGS sequence"/>
</dbReference>
<evidence type="ECO:0000313" key="7">
    <source>
        <dbReference type="Proteomes" id="UP000184147"/>
    </source>
</evidence>
<keyword evidence="4 5" id="KW-0472">Membrane</keyword>
<feature type="transmembrane region" description="Helical" evidence="5">
    <location>
        <begin position="21"/>
        <end position="44"/>
    </location>
</feature>
<evidence type="ECO:0000256" key="4">
    <source>
        <dbReference type="ARBA" id="ARBA00023136"/>
    </source>
</evidence>
<accession>A0A1M5A5H1</accession>
<evidence type="ECO:0008006" key="8">
    <source>
        <dbReference type="Google" id="ProtNLM"/>
    </source>
</evidence>
<evidence type="ECO:0000313" key="6">
    <source>
        <dbReference type="EMBL" id="SHF25521.1"/>
    </source>
</evidence>
<evidence type="ECO:0000256" key="3">
    <source>
        <dbReference type="ARBA" id="ARBA00022989"/>
    </source>
</evidence>
<comment type="subcellular location">
    <subcellularLocation>
        <location evidence="1">Membrane</location>
        <topology evidence="1">Multi-pass membrane protein</topology>
    </subcellularLocation>
</comment>
<keyword evidence="3 5" id="KW-1133">Transmembrane helix</keyword>
<dbReference type="Pfam" id="PF09685">
    <property type="entry name" value="MamF_MmsF"/>
    <property type="match status" value="1"/>
</dbReference>
<dbReference type="STRING" id="1124188.SAMN05444377_105159"/>
<proteinExistence type="predicted"/>
<keyword evidence="2 5" id="KW-0812">Transmembrane</keyword>
<reference evidence="6 7" key="1">
    <citation type="submission" date="2016-11" db="EMBL/GenBank/DDBJ databases">
        <authorList>
            <person name="Jaros S."/>
            <person name="Januszkiewicz K."/>
            <person name="Wedrychowicz H."/>
        </authorList>
    </citation>
    <scope>NUCLEOTIDE SEQUENCE [LARGE SCALE GENOMIC DNA]</scope>
    <source>
        <strain evidence="6 7">DSM 25660</strain>
    </source>
</reference>